<keyword evidence="2" id="KW-1185">Reference proteome</keyword>
<name>A0A1T2XKW7_9BACL</name>
<reference evidence="1 2" key="1">
    <citation type="submission" date="2017-01" db="EMBL/GenBank/DDBJ databases">
        <title>Genome analysis of Paenibacillus selenitrireducens ES3-24.</title>
        <authorList>
            <person name="Xu D."/>
            <person name="Yao R."/>
            <person name="Zheng S."/>
        </authorList>
    </citation>
    <scope>NUCLEOTIDE SEQUENCE [LARGE SCALE GENOMIC DNA]</scope>
    <source>
        <strain evidence="1 2">ES3-24</strain>
    </source>
</reference>
<gene>
    <name evidence="1" type="ORF">BVG16_07015</name>
</gene>
<dbReference type="GO" id="GO:0016740">
    <property type="term" value="F:transferase activity"/>
    <property type="evidence" value="ECO:0007669"/>
    <property type="project" value="UniProtKB-KW"/>
</dbReference>
<dbReference type="OrthoDB" id="5180856at2"/>
<dbReference type="Gene3D" id="3.90.550.10">
    <property type="entry name" value="Spore Coat Polysaccharide Biosynthesis Protein SpsA, Chain A"/>
    <property type="match status" value="1"/>
</dbReference>
<evidence type="ECO:0000313" key="2">
    <source>
        <dbReference type="Proteomes" id="UP000190188"/>
    </source>
</evidence>
<protein>
    <submittedName>
        <fullName evidence="1">Sugar transferase</fullName>
    </submittedName>
</protein>
<evidence type="ECO:0000313" key="1">
    <source>
        <dbReference type="EMBL" id="OPA80472.1"/>
    </source>
</evidence>
<keyword evidence="1" id="KW-0808">Transferase</keyword>
<sequence>MRSLAPIILFVYNRPDETRRTLDALRKNDLAEQSELIIFSDAPKNSNEVSRVNDVRTLISNISGFKQVTIIEQRYNKGLANSIINGVNEIIKAQNKVIVLEDDLITSRLFLTYMNNCLDFYEENKTIWSISGFTPNLAIPPDYKHDIYLTMRACSWGWATWKDRWINIDWNINNYHQVSQKKYRSKINRCGNDMRWMLSDQKKGYINSWAVRWCYNQLIKEMYTVYPTSSFICNIGMIGEGTHGSFRKEYVTNNINESIPHIENITEDERVVMSFAKCYDMKMYNYVGVILKRIGLYKKVKLIIKSMIYR</sequence>
<dbReference type="STRING" id="1324314.BVG16_07015"/>
<proteinExistence type="predicted"/>
<dbReference type="AlphaFoldDB" id="A0A1T2XKW7"/>
<dbReference type="InterPro" id="IPR029044">
    <property type="entry name" value="Nucleotide-diphossugar_trans"/>
</dbReference>
<dbReference type="SUPFAM" id="SSF53448">
    <property type="entry name" value="Nucleotide-diphospho-sugar transferases"/>
    <property type="match status" value="1"/>
</dbReference>
<comment type="caution">
    <text evidence="1">The sequence shown here is derived from an EMBL/GenBank/DDBJ whole genome shotgun (WGS) entry which is preliminary data.</text>
</comment>
<dbReference type="RefSeq" id="WP_078497822.1">
    <property type="nucleotide sequence ID" value="NZ_MSZX01000002.1"/>
</dbReference>
<dbReference type="Proteomes" id="UP000190188">
    <property type="component" value="Unassembled WGS sequence"/>
</dbReference>
<accession>A0A1T2XKW7</accession>
<organism evidence="1 2">
    <name type="scientific">Paenibacillus selenitireducens</name>
    <dbReference type="NCBI Taxonomy" id="1324314"/>
    <lineage>
        <taxon>Bacteria</taxon>
        <taxon>Bacillati</taxon>
        <taxon>Bacillota</taxon>
        <taxon>Bacilli</taxon>
        <taxon>Bacillales</taxon>
        <taxon>Paenibacillaceae</taxon>
        <taxon>Paenibacillus</taxon>
    </lineage>
</organism>
<dbReference type="EMBL" id="MSZX01000002">
    <property type="protein sequence ID" value="OPA80472.1"/>
    <property type="molecule type" value="Genomic_DNA"/>
</dbReference>